<proteinExistence type="inferred from homology"/>
<dbReference type="Proteomes" id="UP000732298">
    <property type="component" value="Unassembled WGS sequence"/>
</dbReference>
<evidence type="ECO:0000313" key="16">
    <source>
        <dbReference type="EMBL" id="MBI4210307.1"/>
    </source>
</evidence>
<evidence type="ECO:0000256" key="11">
    <source>
        <dbReference type="ARBA" id="ARBA00023317"/>
    </source>
</evidence>
<evidence type="ECO:0000256" key="2">
    <source>
        <dbReference type="ARBA" id="ARBA00008663"/>
    </source>
</evidence>
<dbReference type="Gene3D" id="2.40.33.10">
    <property type="entry name" value="PK beta-barrel domain-like"/>
    <property type="match status" value="1"/>
</dbReference>
<protein>
    <recommendedName>
        <fullName evidence="3 12">Pyruvate kinase</fullName>
        <ecNumber evidence="3 12">2.7.1.40</ecNumber>
    </recommendedName>
</protein>
<evidence type="ECO:0000259" key="14">
    <source>
        <dbReference type="Pfam" id="PF00224"/>
    </source>
</evidence>
<dbReference type="EC" id="2.7.1.40" evidence="3 12"/>
<dbReference type="InterPro" id="IPR018209">
    <property type="entry name" value="Pyrv_Knase_AS"/>
</dbReference>
<keyword evidence="8" id="KW-0067">ATP-binding</keyword>
<evidence type="ECO:0000256" key="3">
    <source>
        <dbReference type="ARBA" id="ARBA00012142"/>
    </source>
</evidence>
<comment type="pathway">
    <text evidence="1 13">Carbohydrate degradation; glycolysis; pyruvate from D-glyceraldehyde 3-phosphate: step 5/5.</text>
</comment>
<evidence type="ECO:0000256" key="7">
    <source>
        <dbReference type="ARBA" id="ARBA00022777"/>
    </source>
</evidence>
<feature type="non-terminal residue" evidence="16">
    <location>
        <position position="393"/>
    </location>
</feature>
<dbReference type="Gene3D" id="3.40.1380.20">
    <property type="entry name" value="Pyruvate kinase, C-terminal domain"/>
    <property type="match status" value="1"/>
</dbReference>
<dbReference type="InterPro" id="IPR015793">
    <property type="entry name" value="Pyrv_Knase_brl"/>
</dbReference>
<dbReference type="GO" id="GO:0016301">
    <property type="term" value="F:kinase activity"/>
    <property type="evidence" value="ECO:0007669"/>
    <property type="project" value="UniProtKB-KW"/>
</dbReference>
<dbReference type="FunFam" id="2.40.33.10:FF:000001">
    <property type="entry name" value="Pyruvate kinase"/>
    <property type="match status" value="1"/>
</dbReference>
<dbReference type="InterPro" id="IPR015813">
    <property type="entry name" value="Pyrv/PenolPyrv_kinase-like_dom"/>
</dbReference>
<keyword evidence="5" id="KW-0479">Metal-binding</keyword>
<keyword evidence="7 13" id="KW-0418">Kinase</keyword>
<dbReference type="Pfam" id="PF00224">
    <property type="entry name" value="PK"/>
    <property type="match status" value="1"/>
</dbReference>
<dbReference type="InterPro" id="IPR015806">
    <property type="entry name" value="Pyrv_Knase_insert_dom_sf"/>
</dbReference>
<evidence type="ECO:0000256" key="10">
    <source>
        <dbReference type="ARBA" id="ARBA00023152"/>
    </source>
</evidence>
<evidence type="ECO:0000256" key="4">
    <source>
        <dbReference type="ARBA" id="ARBA00022679"/>
    </source>
</evidence>
<dbReference type="NCBIfam" id="NF004491">
    <property type="entry name" value="PRK05826.1"/>
    <property type="match status" value="1"/>
</dbReference>
<dbReference type="NCBIfam" id="TIGR01064">
    <property type="entry name" value="pyruv_kin"/>
    <property type="match status" value="1"/>
</dbReference>
<sequence length="393" mass="43105">MQTRTKIVATLGPSSESQQAIAELIEAGATVFRLNAKHSEPEWLEGIIARIRAVAGRRNVGIMLDLKGPEIRIGEFEAGHAELKEGSTVVFSPGELGSQQKIILNDTRVLRKIKPGHTFYIDDGKFEFRATSASAGSVRAKVVRGGKISNHKSVNLPDADLDLPVLEKKDFEMIRLGLKNQVDFFALSFVRNRGDIQSLRRRIAGSRAKIIAKIERPQAIGNFTEILEEADAIMVARGDLGIEIPLTEVPLVQKDLIRKAREAAKPVITATQMLESMIENPRPTRAEVSDVANAILDGTDAVMLSAETAIGHYPVEAVRVMAQIDESINSKNLRGFRPAHQKPGNTTEAVSQAVDTLSRYPLDFKAIVLLTETGRTARMIAKFEPTQPIYGIT</sequence>
<comment type="similarity">
    <text evidence="2 13">Belongs to the pyruvate kinase family.</text>
</comment>
<evidence type="ECO:0000256" key="5">
    <source>
        <dbReference type="ARBA" id="ARBA00022723"/>
    </source>
</evidence>
<keyword evidence="11 16" id="KW-0670">Pyruvate</keyword>
<dbReference type="InterPro" id="IPR036918">
    <property type="entry name" value="Pyrv_Knase_C_sf"/>
</dbReference>
<dbReference type="SUPFAM" id="SSF51621">
    <property type="entry name" value="Phosphoenolpyruvate/pyruvate domain"/>
    <property type="match status" value="1"/>
</dbReference>
<dbReference type="GO" id="GO:0004743">
    <property type="term" value="F:pyruvate kinase activity"/>
    <property type="evidence" value="ECO:0007669"/>
    <property type="project" value="UniProtKB-UniRule"/>
</dbReference>
<evidence type="ECO:0000256" key="13">
    <source>
        <dbReference type="RuleBase" id="RU000504"/>
    </source>
</evidence>
<dbReference type="AlphaFoldDB" id="A0A8T3YL00"/>
<dbReference type="InterPro" id="IPR040442">
    <property type="entry name" value="Pyrv_kinase-like_dom_sf"/>
</dbReference>
<dbReference type="Gene3D" id="3.20.20.60">
    <property type="entry name" value="Phosphoenolpyruvate-binding domains"/>
    <property type="match status" value="1"/>
</dbReference>
<evidence type="ECO:0000259" key="15">
    <source>
        <dbReference type="Pfam" id="PF02887"/>
    </source>
</evidence>
<dbReference type="Pfam" id="PF02887">
    <property type="entry name" value="PK_C"/>
    <property type="match status" value="1"/>
</dbReference>
<comment type="catalytic activity">
    <reaction evidence="13">
        <text>pyruvate + ATP = phosphoenolpyruvate + ADP + H(+)</text>
        <dbReference type="Rhea" id="RHEA:18157"/>
        <dbReference type="ChEBI" id="CHEBI:15361"/>
        <dbReference type="ChEBI" id="CHEBI:15378"/>
        <dbReference type="ChEBI" id="CHEBI:30616"/>
        <dbReference type="ChEBI" id="CHEBI:58702"/>
        <dbReference type="ChEBI" id="CHEBI:456216"/>
        <dbReference type="EC" id="2.7.1.40"/>
    </reaction>
</comment>
<keyword evidence="10 13" id="KW-0324">Glycolysis</keyword>
<keyword evidence="4 13" id="KW-0808">Transferase</keyword>
<dbReference type="GO" id="GO:0000287">
    <property type="term" value="F:magnesium ion binding"/>
    <property type="evidence" value="ECO:0007669"/>
    <property type="project" value="UniProtKB-UniRule"/>
</dbReference>
<dbReference type="PANTHER" id="PTHR11817">
    <property type="entry name" value="PYRUVATE KINASE"/>
    <property type="match status" value="1"/>
</dbReference>
<dbReference type="InterPro" id="IPR015795">
    <property type="entry name" value="Pyrv_Knase_C"/>
</dbReference>
<dbReference type="SUPFAM" id="SSF50800">
    <property type="entry name" value="PK beta-barrel domain-like"/>
    <property type="match status" value="1"/>
</dbReference>
<dbReference type="PROSITE" id="PS00110">
    <property type="entry name" value="PYRUVATE_KINASE"/>
    <property type="match status" value="1"/>
</dbReference>
<dbReference type="InterPro" id="IPR001697">
    <property type="entry name" value="Pyr_Knase"/>
</dbReference>
<comment type="caution">
    <text evidence="16">The sequence shown here is derived from an EMBL/GenBank/DDBJ whole genome shotgun (WGS) entry which is preliminary data.</text>
</comment>
<organism evidence="16 17">
    <name type="scientific">Candidatus Iainarchaeum sp</name>
    <dbReference type="NCBI Taxonomy" id="3101447"/>
    <lineage>
        <taxon>Archaea</taxon>
        <taxon>Candidatus Iainarchaeota</taxon>
        <taxon>Candidatus Iainarchaeia</taxon>
        <taxon>Candidatus Iainarchaeales</taxon>
        <taxon>Candidatus Iainarchaeaceae</taxon>
        <taxon>Candidatus Iainarchaeum</taxon>
    </lineage>
</organism>
<evidence type="ECO:0000313" key="17">
    <source>
        <dbReference type="Proteomes" id="UP000732298"/>
    </source>
</evidence>
<evidence type="ECO:0000256" key="6">
    <source>
        <dbReference type="ARBA" id="ARBA00022741"/>
    </source>
</evidence>
<feature type="domain" description="Pyruvate kinase C-terminal" evidence="15">
    <location>
        <begin position="362"/>
        <end position="393"/>
    </location>
</feature>
<dbReference type="PRINTS" id="PR01050">
    <property type="entry name" value="PYRUVTKNASE"/>
</dbReference>
<reference evidence="16" key="1">
    <citation type="submission" date="2020-07" db="EMBL/GenBank/DDBJ databases">
        <title>Huge and variable diversity of episymbiotic CPR bacteria and DPANN archaea in groundwater ecosystems.</title>
        <authorList>
            <person name="He C.Y."/>
            <person name="Keren R."/>
            <person name="Whittaker M."/>
            <person name="Farag I.F."/>
            <person name="Doudna J."/>
            <person name="Cate J.H.D."/>
            <person name="Banfield J.F."/>
        </authorList>
    </citation>
    <scope>NUCLEOTIDE SEQUENCE</scope>
    <source>
        <strain evidence="16">NC_groundwater_1296_Ag_S-0.2um_52_80</strain>
    </source>
</reference>
<dbReference type="GO" id="GO:0030955">
    <property type="term" value="F:potassium ion binding"/>
    <property type="evidence" value="ECO:0007669"/>
    <property type="project" value="UniProtKB-UniRule"/>
</dbReference>
<dbReference type="InterPro" id="IPR011037">
    <property type="entry name" value="Pyrv_Knase-like_insert_dom_sf"/>
</dbReference>
<evidence type="ECO:0000256" key="8">
    <source>
        <dbReference type="ARBA" id="ARBA00022840"/>
    </source>
</evidence>
<evidence type="ECO:0000256" key="12">
    <source>
        <dbReference type="NCBIfam" id="TIGR01064"/>
    </source>
</evidence>
<accession>A0A8T3YL00</accession>
<evidence type="ECO:0000256" key="9">
    <source>
        <dbReference type="ARBA" id="ARBA00022842"/>
    </source>
</evidence>
<gene>
    <name evidence="16" type="primary">pyk</name>
    <name evidence="16" type="ORF">HY544_02255</name>
</gene>
<keyword evidence="6" id="KW-0547">Nucleotide-binding</keyword>
<evidence type="ECO:0000256" key="1">
    <source>
        <dbReference type="ARBA" id="ARBA00004997"/>
    </source>
</evidence>
<dbReference type="SUPFAM" id="SSF52935">
    <property type="entry name" value="PK C-terminal domain-like"/>
    <property type="match status" value="1"/>
</dbReference>
<keyword evidence="9 13" id="KW-0460">Magnesium</keyword>
<feature type="domain" description="Pyruvate kinase barrel" evidence="14">
    <location>
        <begin position="3"/>
        <end position="318"/>
    </location>
</feature>
<dbReference type="GO" id="GO:0005524">
    <property type="term" value="F:ATP binding"/>
    <property type="evidence" value="ECO:0007669"/>
    <property type="project" value="UniProtKB-KW"/>
</dbReference>
<dbReference type="EMBL" id="JACQPB010000028">
    <property type="protein sequence ID" value="MBI4210307.1"/>
    <property type="molecule type" value="Genomic_DNA"/>
</dbReference>
<name>A0A8T3YL00_9ARCH</name>